<dbReference type="Proteomes" id="UP000189670">
    <property type="component" value="Unassembled WGS sequence"/>
</dbReference>
<evidence type="ECO:0000313" key="1">
    <source>
        <dbReference type="EMBL" id="ETR67988.1"/>
    </source>
</evidence>
<dbReference type="GO" id="GO:0005975">
    <property type="term" value="P:carbohydrate metabolic process"/>
    <property type="evidence" value="ECO:0007669"/>
    <property type="project" value="InterPro"/>
</dbReference>
<dbReference type="GO" id="GO:0030246">
    <property type="term" value="F:carbohydrate binding"/>
    <property type="evidence" value="ECO:0007669"/>
    <property type="project" value="InterPro"/>
</dbReference>
<dbReference type="SUPFAM" id="SSF51055">
    <property type="entry name" value="Carbohydrate binding domain"/>
    <property type="match status" value="1"/>
</dbReference>
<comment type="caution">
    <text evidence="1">The sequence shown here is derived from an EMBL/GenBank/DDBJ whole genome shotgun (WGS) entry which is preliminary data.</text>
</comment>
<name>A0A1V1NZM3_9BACT</name>
<gene>
    <name evidence="1" type="ORF">OMM_10990</name>
</gene>
<evidence type="ECO:0000313" key="2">
    <source>
        <dbReference type="Proteomes" id="UP000189670"/>
    </source>
</evidence>
<dbReference type="Gene3D" id="2.10.10.90">
    <property type="match status" value="1"/>
</dbReference>
<sequence length="153" mass="17806">MMVVIVINYSTIIFVFKKNKFVCQVIFKFSFRRKNYENKNYFIVIDLYFFSQSIYANDLNQNNKVKVEDAIIALQVSAGMKPELSIIQGIKWQGIWKESVNYKPYDIVQYDGSSYICISEHKSEYNNDSINNEILWNTLALKGLDGRDGKDGV</sequence>
<dbReference type="GO" id="GO:0005576">
    <property type="term" value="C:extracellular region"/>
    <property type="evidence" value="ECO:0007669"/>
    <property type="project" value="InterPro"/>
</dbReference>
<protein>
    <submittedName>
        <fullName evidence="1">Uncharacterized protein</fullName>
    </submittedName>
</protein>
<dbReference type="AlphaFoldDB" id="A0A1V1NZM3"/>
<reference evidence="2" key="1">
    <citation type="submission" date="2012-11" db="EMBL/GenBank/DDBJ databases">
        <authorList>
            <person name="Lucero-Rivera Y.E."/>
            <person name="Tovar-Ramirez D."/>
        </authorList>
    </citation>
    <scope>NUCLEOTIDE SEQUENCE [LARGE SCALE GENOMIC DNA]</scope>
    <source>
        <strain evidence="2">Araruama</strain>
    </source>
</reference>
<dbReference type="GO" id="GO:0004553">
    <property type="term" value="F:hydrolase activity, hydrolyzing O-glycosyl compounds"/>
    <property type="evidence" value="ECO:0007669"/>
    <property type="project" value="InterPro"/>
</dbReference>
<proteinExistence type="predicted"/>
<organism evidence="1 2">
    <name type="scientific">Candidatus Magnetoglobus multicellularis str. Araruama</name>
    <dbReference type="NCBI Taxonomy" id="890399"/>
    <lineage>
        <taxon>Bacteria</taxon>
        <taxon>Pseudomonadati</taxon>
        <taxon>Thermodesulfobacteriota</taxon>
        <taxon>Desulfobacteria</taxon>
        <taxon>Desulfobacterales</taxon>
        <taxon>Desulfobacteraceae</taxon>
        <taxon>Candidatus Magnetoglobus</taxon>
    </lineage>
</organism>
<accession>A0A1V1NZM3</accession>
<dbReference type="InterPro" id="IPR036573">
    <property type="entry name" value="CBM_sf_5/12"/>
</dbReference>
<dbReference type="EMBL" id="ATBP01001128">
    <property type="protein sequence ID" value="ETR67988.1"/>
    <property type="molecule type" value="Genomic_DNA"/>
</dbReference>
<feature type="non-terminal residue" evidence="1">
    <location>
        <position position="153"/>
    </location>
</feature>